<protein>
    <submittedName>
        <fullName evidence="1">Uncharacterized protein</fullName>
    </submittedName>
</protein>
<gene>
    <name evidence="1" type="ORF">LOY88_006783</name>
</gene>
<organism evidence="1">
    <name type="scientific">Ophidiomyces ophidiicola</name>
    <dbReference type="NCBI Taxonomy" id="1387563"/>
    <lineage>
        <taxon>Eukaryota</taxon>
        <taxon>Fungi</taxon>
        <taxon>Dikarya</taxon>
        <taxon>Ascomycota</taxon>
        <taxon>Pezizomycotina</taxon>
        <taxon>Eurotiomycetes</taxon>
        <taxon>Eurotiomycetidae</taxon>
        <taxon>Onygenales</taxon>
        <taxon>Onygenaceae</taxon>
        <taxon>Ophidiomyces</taxon>
    </lineage>
</organism>
<accession>A0ACB8UPX3</accession>
<dbReference type="EMBL" id="JALBCA010000216">
    <property type="protein sequence ID" value="KAI2381379.1"/>
    <property type="molecule type" value="Genomic_DNA"/>
</dbReference>
<reference evidence="1" key="1">
    <citation type="journal article" date="2022" name="bioRxiv">
        <title>Population genetic analysis of Ophidiomyces ophidiicola, the causative agent of snake fungal disease, indicates recent introductions to the USA.</title>
        <authorList>
            <person name="Ladner J.T."/>
            <person name="Palmer J.M."/>
            <person name="Ettinger C.L."/>
            <person name="Stajich J.E."/>
            <person name="Farrell T.M."/>
            <person name="Glorioso B.M."/>
            <person name="Lawson B."/>
            <person name="Price S.J."/>
            <person name="Stengle A.G."/>
            <person name="Grear D.A."/>
            <person name="Lorch J.M."/>
        </authorList>
    </citation>
    <scope>NUCLEOTIDE SEQUENCE</scope>
    <source>
        <strain evidence="1">NWHC 24266-5</strain>
    </source>
</reference>
<sequence>MDEPSTTPTNSESRSSFPRNPTEFNSDPRISFSKLDKKYILETEDGDEYLYDEILKRWIPSLDDSLIEQQREAYKVHGVDENEVVVRPPRKKRKQSEQESGTGTGHKPRKPRTNSAVYITSIPLDATIDEIIDVFCKCGVIAEEIDSRRPRIKMYTDEQGNFKGDALVVYFRPESVHLAIQMLDDSDFRFGEIGPQGKMKVQQADFSFKAQQEAPEKPNARDKARIMKKTQRLTSKLTDWDDDDDAAALQSSGRFEKVVILKHMFTLAELEDDPAAILDIKEDIREECSKIGDVTNVVLYDNEKSGVVTVRFKSPESAQACVRMMHGRFFGGTQVEAYMANGAEKFKKSSNRNHDYEDDGSGWEVDNGTSEDAKRLEKFGSWIESRRLEAKIS</sequence>
<comment type="caution">
    <text evidence="1">The sequence shown here is derived from an EMBL/GenBank/DDBJ whole genome shotgun (WGS) entry which is preliminary data.</text>
</comment>
<name>A0ACB8UPX3_9EURO</name>
<proteinExistence type="predicted"/>
<evidence type="ECO:0000313" key="1">
    <source>
        <dbReference type="EMBL" id="KAI2381379.1"/>
    </source>
</evidence>